<dbReference type="Proteomes" id="UP000708148">
    <property type="component" value="Unassembled WGS sequence"/>
</dbReference>
<keyword evidence="3" id="KW-1185">Reference proteome</keyword>
<name>A0A8S1IY26_9CHLO</name>
<keyword evidence="1" id="KW-0732">Signal</keyword>
<organism evidence="2 3">
    <name type="scientific">Ostreobium quekettii</name>
    <dbReference type="NCBI Taxonomy" id="121088"/>
    <lineage>
        <taxon>Eukaryota</taxon>
        <taxon>Viridiplantae</taxon>
        <taxon>Chlorophyta</taxon>
        <taxon>core chlorophytes</taxon>
        <taxon>Ulvophyceae</taxon>
        <taxon>TCBD clade</taxon>
        <taxon>Bryopsidales</taxon>
        <taxon>Ostreobineae</taxon>
        <taxon>Ostreobiaceae</taxon>
        <taxon>Ostreobium</taxon>
    </lineage>
</organism>
<gene>
    <name evidence="2" type="ORF">OSTQU699_LOCUS4067</name>
</gene>
<reference evidence="2" key="1">
    <citation type="submission" date="2020-12" db="EMBL/GenBank/DDBJ databases">
        <authorList>
            <person name="Iha C."/>
        </authorList>
    </citation>
    <scope>NUCLEOTIDE SEQUENCE</scope>
</reference>
<evidence type="ECO:0000256" key="1">
    <source>
        <dbReference type="SAM" id="SignalP"/>
    </source>
</evidence>
<comment type="caution">
    <text evidence="2">The sequence shown here is derived from an EMBL/GenBank/DDBJ whole genome shotgun (WGS) entry which is preliminary data.</text>
</comment>
<dbReference type="EMBL" id="CAJHUC010000875">
    <property type="protein sequence ID" value="CAD7698708.1"/>
    <property type="molecule type" value="Genomic_DNA"/>
</dbReference>
<feature type="signal peptide" evidence="1">
    <location>
        <begin position="1"/>
        <end position="20"/>
    </location>
</feature>
<accession>A0A8S1IY26</accession>
<protein>
    <submittedName>
        <fullName evidence="2">Uncharacterized protein</fullName>
    </submittedName>
</protein>
<evidence type="ECO:0000313" key="3">
    <source>
        <dbReference type="Proteomes" id="UP000708148"/>
    </source>
</evidence>
<proteinExistence type="predicted"/>
<evidence type="ECO:0000313" key="2">
    <source>
        <dbReference type="EMBL" id="CAD7698708.1"/>
    </source>
</evidence>
<dbReference type="AlphaFoldDB" id="A0A8S1IY26"/>
<sequence>MLIFMFGGVLICSFLFGGFRRRQQDPRNNDATPGWEPPTYDVPFQSPRSEFRGQSYELRKDLLDVWKEDS</sequence>
<feature type="chain" id="PRO_5035826811" evidence="1">
    <location>
        <begin position="21"/>
        <end position="70"/>
    </location>
</feature>